<name>A0ACB5RAR8_9CLOT</name>
<accession>A0ACB5RAR8</accession>
<organism evidence="1 2">
    <name type="scientific">Inconstantimicrobium mannanitabidum</name>
    <dbReference type="NCBI Taxonomy" id="1604901"/>
    <lineage>
        <taxon>Bacteria</taxon>
        <taxon>Bacillati</taxon>
        <taxon>Bacillota</taxon>
        <taxon>Clostridia</taxon>
        <taxon>Eubacteriales</taxon>
        <taxon>Clostridiaceae</taxon>
        <taxon>Inconstantimicrobium</taxon>
    </lineage>
</organism>
<reference evidence="1" key="1">
    <citation type="journal article" date="2025" name="Int. J. Syst. Evol. Microbiol.">
        <title>Inconstantimicrobium mannanitabidum sp. nov., a novel member of the family Clostridiaceae isolated from anoxic soil under the treatment of reductive soil disinfestation.</title>
        <authorList>
            <person name="Ueki A."/>
            <person name="Tonouchi A."/>
            <person name="Honma S."/>
            <person name="Kaku N."/>
            <person name="Ueki K."/>
        </authorList>
    </citation>
    <scope>NUCLEOTIDE SEQUENCE</scope>
    <source>
        <strain evidence="1">TW13</strain>
    </source>
</reference>
<sequence>MKKDNPKIFILITSIILGMLIVSNIGTSDGSKYMQLSAKEYQDEINERSKLLTDISKLKHSNNDAIDKINEYTYGGKKDERVIEDIKEEIEYNKMVIGTNSVKGNGIQIVLKDGIDNITEEVQDNTLLLVKTLHDNDMIQVINELKLAGAQAISINNQRVLPNSEVMCGWAFLRINGVKTPGPFTVNVIGNPDILISILDRSDSYIKTLKNREISVEITRKNDMVIAGYTGELSYSNLSGK</sequence>
<evidence type="ECO:0000313" key="1">
    <source>
        <dbReference type="EMBL" id="GKX66124.1"/>
    </source>
</evidence>
<proteinExistence type="predicted"/>
<dbReference type="EMBL" id="BROD01000001">
    <property type="protein sequence ID" value="GKX66124.1"/>
    <property type="molecule type" value="Genomic_DNA"/>
</dbReference>
<comment type="caution">
    <text evidence="1">The sequence shown here is derived from an EMBL/GenBank/DDBJ whole genome shotgun (WGS) entry which is preliminary data.</text>
</comment>
<protein>
    <submittedName>
        <fullName evidence="1">Uncharacterized protein</fullName>
    </submittedName>
</protein>
<dbReference type="Proteomes" id="UP001058074">
    <property type="component" value="Unassembled WGS sequence"/>
</dbReference>
<keyword evidence="2" id="KW-1185">Reference proteome</keyword>
<evidence type="ECO:0000313" key="2">
    <source>
        <dbReference type="Proteomes" id="UP001058074"/>
    </source>
</evidence>
<gene>
    <name evidence="1" type="ORF">rsdtw13_13820</name>
</gene>